<comment type="caution">
    <text evidence="4">The sequence shown here is derived from an EMBL/GenBank/DDBJ whole genome shotgun (WGS) entry which is preliminary data.</text>
</comment>
<name>A0A5J9VBW9_9POAL</name>
<feature type="domain" description="Meg" evidence="3">
    <location>
        <begin position="46"/>
        <end position="127"/>
    </location>
</feature>
<evidence type="ECO:0000259" key="3">
    <source>
        <dbReference type="Pfam" id="PF24153"/>
    </source>
</evidence>
<evidence type="ECO:0000256" key="2">
    <source>
        <dbReference type="ARBA" id="ARBA00023157"/>
    </source>
</evidence>
<keyword evidence="5" id="KW-1185">Reference proteome</keyword>
<sequence>MTAYMHDRLFVINLFLSDESHIAFFRQKKKTTNSLSQDLTAVPSYMEKYTKHPVAIVLFSLLLLGCFAKQARCRAMDDLGYNKAFSAADPDCWRNRIGCNPIFRWQCWCCALDEKCFRHEGDCKQNSKCNK</sequence>
<dbReference type="Gramene" id="TVU33158">
    <property type="protein sequence ID" value="TVU33158"/>
    <property type="gene ID" value="EJB05_24944"/>
</dbReference>
<evidence type="ECO:0000313" key="5">
    <source>
        <dbReference type="Proteomes" id="UP000324897"/>
    </source>
</evidence>
<feature type="non-terminal residue" evidence="4">
    <location>
        <position position="1"/>
    </location>
</feature>
<protein>
    <recommendedName>
        <fullName evidence="3">Meg domain-containing protein</fullName>
    </recommendedName>
</protein>
<gene>
    <name evidence="4" type="ORF">EJB05_24944</name>
</gene>
<reference evidence="4 5" key="1">
    <citation type="journal article" date="2019" name="Sci. Rep.">
        <title>A high-quality genome of Eragrostis curvula grass provides insights into Poaceae evolution and supports new strategies to enhance forage quality.</title>
        <authorList>
            <person name="Carballo J."/>
            <person name="Santos B.A.C.M."/>
            <person name="Zappacosta D."/>
            <person name="Garbus I."/>
            <person name="Selva J.P."/>
            <person name="Gallo C.A."/>
            <person name="Diaz A."/>
            <person name="Albertini E."/>
            <person name="Caccamo M."/>
            <person name="Echenique V."/>
        </authorList>
    </citation>
    <scope>NUCLEOTIDE SEQUENCE [LARGE SCALE GENOMIC DNA]</scope>
    <source>
        <strain evidence="5">cv. Victoria</strain>
        <tissue evidence="4">Leaf</tissue>
    </source>
</reference>
<organism evidence="4 5">
    <name type="scientific">Eragrostis curvula</name>
    <name type="common">weeping love grass</name>
    <dbReference type="NCBI Taxonomy" id="38414"/>
    <lineage>
        <taxon>Eukaryota</taxon>
        <taxon>Viridiplantae</taxon>
        <taxon>Streptophyta</taxon>
        <taxon>Embryophyta</taxon>
        <taxon>Tracheophyta</taxon>
        <taxon>Spermatophyta</taxon>
        <taxon>Magnoliopsida</taxon>
        <taxon>Liliopsida</taxon>
        <taxon>Poales</taxon>
        <taxon>Poaceae</taxon>
        <taxon>PACMAD clade</taxon>
        <taxon>Chloridoideae</taxon>
        <taxon>Eragrostideae</taxon>
        <taxon>Eragrostidinae</taxon>
        <taxon>Eragrostis</taxon>
    </lineage>
</organism>
<dbReference type="Pfam" id="PF24153">
    <property type="entry name" value="Meg"/>
    <property type="match status" value="1"/>
</dbReference>
<evidence type="ECO:0000313" key="4">
    <source>
        <dbReference type="EMBL" id="TVU33158.1"/>
    </source>
</evidence>
<proteinExistence type="inferred from homology"/>
<keyword evidence="2" id="KW-1015">Disulfide bond</keyword>
<dbReference type="InterPro" id="IPR056205">
    <property type="entry name" value="Meg"/>
</dbReference>
<dbReference type="AlphaFoldDB" id="A0A5J9VBW9"/>
<evidence type="ECO:0000256" key="1">
    <source>
        <dbReference type="ARBA" id="ARBA00010149"/>
    </source>
</evidence>
<comment type="similarity">
    <text evidence="1">Belongs to the MEG family.</text>
</comment>
<dbReference type="EMBL" id="RWGY01000011">
    <property type="protein sequence ID" value="TVU33158.1"/>
    <property type="molecule type" value="Genomic_DNA"/>
</dbReference>
<dbReference type="Proteomes" id="UP000324897">
    <property type="component" value="Chromosome 1"/>
</dbReference>
<accession>A0A5J9VBW9</accession>